<evidence type="ECO:0000313" key="2">
    <source>
        <dbReference type="EMBL" id="BCS96960.1"/>
    </source>
</evidence>
<keyword evidence="3" id="KW-1185">Reference proteome</keyword>
<dbReference type="PANTHER" id="PTHR30548:SF6">
    <property type="entry name" value="DEHYDRATASE SUBUNIT YJIM-RELATED"/>
    <property type="match status" value="1"/>
</dbReference>
<dbReference type="NCBIfam" id="NF040772">
    <property type="entry name" value="double_cubane"/>
    <property type="match status" value="1"/>
</dbReference>
<reference evidence="2 3" key="1">
    <citation type="submission" date="2021-02" db="EMBL/GenBank/DDBJ databases">
        <title>Complete genome of Desulfoluna sp. strain ASN36.</title>
        <authorList>
            <person name="Takahashi A."/>
            <person name="Kojima H."/>
            <person name="Fukui M."/>
        </authorList>
    </citation>
    <scope>NUCLEOTIDE SEQUENCE [LARGE SCALE GENOMIC DNA]</scope>
    <source>
        <strain evidence="2 3">ASN36</strain>
    </source>
</reference>
<dbReference type="Proteomes" id="UP001320148">
    <property type="component" value="Chromosome"/>
</dbReference>
<dbReference type="Gene3D" id="3.40.50.11890">
    <property type="match status" value="1"/>
</dbReference>
<comment type="similarity">
    <text evidence="1">Belongs to the FldB/FldC dehydratase alpha/beta subunit family.</text>
</comment>
<evidence type="ECO:0000313" key="3">
    <source>
        <dbReference type="Proteomes" id="UP001320148"/>
    </source>
</evidence>
<protein>
    <submittedName>
        <fullName evidence="2">2-hydroxyglutaryl-CoA dehydratase</fullName>
    </submittedName>
</protein>
<dbReference type="Pfam" id="PF06050">
    <property type="entry name" value="HGD-D"/>
    <property type="match status" value="1"/>
</dbReference>
<dbReference type="InterPro" id="IPR047678">
    <property type="entry name" value="YjiM-like"/>
</dbReference>
<evidence type="ECO:0000256" key="1">
    <source>
        <dbReference type="ARBA" id="ARBA00005806"/>
    </source>
</evidence>
<sequence>MKSTTHPDIIASLKPFTLLSETCQRHLAEAPENGIKVAGIYCAFAPEELMRAAGMIPVTLCGKDEAPIAAAETELPAALCPLIKSSYGFALSGTCPYFAAADVIIGETTCDGKKKMFERMANLKPVHVMQLPYAAESESAKEFWRSEVNRLKEFIEEQTGHTITDEALAAQADLINARNQKLMEIANLMARPLPPMTGKEMLMVMESRNVAVDIPAYIDMLDELLKTIRKVTPKDATHSVGPRILLTGCPMGSGSDKVLKIIEELGGQVVAQEHCGGLKSIFRHIEKESDMLTALADHYLGTPCACMSPNIKRLEFLLSLVRQFHADAVVDATLQNCHPYTVEHTTVAETLENQCGIPVLHVNTGYSPSDTEQIRVRVEAFLEMV</sequence>
<dbReference type="PANTHER" id="PTHR30548">
    <property type="entry name" value="2-HYDROXYGLUTARYL-COA DEHYDRATASE, D-COMPONENT-RELATED"/>
    <property type="match status" value="1"/>
</dbReference>
<dbReference type="Gene3D" id="3.40.50.11900">
    <property type="match status" value="1"/>
</dbReference>
<dbReference type="RefSeq" id="WP_236888394.1">
    <property type="nucleotide sequence ID" value="NZ_AP024488.1"/>
</dbReference>
<dbReference type="EMBL" id="AP024488">
    <property type="protein sequence ID" value="BCS96960.1"/>
    <property type="molecule type" value="Genomic_DNA"/>
</dbReference>
<proteinExistence type="inferred from homology"/>
<organism evidence="2 3">
    <name type="scientific">Desulfoluna limicola</name>
    <dbReference type="NCBI Taxonomy" id="2810562"/>
    <lineage>
        <taxon>Bacteria</taxon>
        <taxon>Pseudomonadati</taxon>
        <taxon>Thermodesulfobacteriota</taxon>
        <taxon>Desulfobacteria</taxon>
        <taxon>Desulfobacterales</taxon>
        <taxon>Desulfolunaceae</taxon>
        <taxon>Desulfoluna</taxon>
    </lineage>
</organism>
<accession>A0ABM7PHX6</accession>
<name>A0ABM7PHX6_9BACT</name>
<dbReference type="InterPro" id="IPR010327">
    <property type="entry name" value="FldB/FldC_alpha/beta"/>
</dbReference>
<gene>
    <name evidence="2" type="primary">yjiM</name>
    <name evidence="2" type="ORF">DSLASN_25920</name>
</gene>
<dbReference type="Gene3D" id="1.20.1270.370">
    <property type="match status" value="1"/>
</dbReference>